<reference evidence="2" key="1">
    <citation type="submission" date="2014-09" db="EMBL/GenBank/DDBJ databases">
        <authorList>
            <person name="Magalhaes I.L.F."/>
            <person name="Oliveira U."/>
            <person name="Santos F.R."/>
            <person name="Vidigal T.H.D.A."/>
            <person name="Brescovit A.D."/>
            <person name="Santos A.J."/>
        </authorList>
    </citation>
    <scope>NUCLEOTIDE SEQUENCE</scope>
    <source>
        <tissue evidence="2">Shoot tissue taken approximately 20 cm above the soil surface</tissue>
    </source>
</reference>
<evidence type="ECO:0000313" key="2">
    <source>
        <dbReference type="EMBL" id="JAD67358.1"/>
    </source>
</evidence>
<proteinExistence type="predicted"/>
<feature type="transmembrane region" description="Helical" evidence="1">
    <location>
        <begin position="15"/>
        <end position="34"/>
    </location>
</feature>
<dbReference type="AlphaFoldDB" id="A0A0A9BYR0"/>
<dbReference type="EMBL" id="GBRH01230537">
    <property type="protein sequence ID" value="JAD67358.1"/>
    <property type="molecule type" value="Transcribed_RNA"/>
</dbReference>
<sequence>MLANTFPTFSRNKILVEYKFFCMIFPSFTNLFYLSI</sequence>
<evidence type="ECO:0000256" key="1">
    <source>
        <dbReference type="SAM" id="Phobius"/>
    </source>
</evidence>
<protein>
    <submittedName>
        <fullName evidence="2">Uncharacterized protein</fullName>
    </submittedName>
</protein>
<accession>A0A0A9BYR0</accession>
<name>A0A0A9BYR0_ARUDO</name>
<reference evidence="2" key="2">
    <citation type="journal article" date="2015" name="Data Brief">
        <title>Shoot transcriptome of the giant reed, Arundo donax.</title>
        <authorList>
            <person name="Barrero R.A."/>
            <person name="Guerrero F.D."/>
            <person name="Moolhuijzen P."/>
            <person name="Goolsby J.A."/>
            <person name="Tidwell J."/>
            <person name="Bellgard S.E."/>
            <person name="Bellgard M.I."/>
        </authorList>
    </citation>
    <scope>NUCLEOTIDE SEQUENCE</scope>
    <source>
        <tissue evidence="2">Shoot tissue taken approximately 20 cm above the soil surface</tissue>
    </source>
</reference>
<keyword evidence="1" id="KW-1133">Transmembrane helix</keyword>
<keyword evidence="1" id="KW-0812">Transmembrane</keyword>
<organism evidence="2">
    <name type="scientific">Arundo donax</name>
    <name type="common">Giant reed</name>
    <name type="synonym">Donax arundinaceus</name>
    <dbReference type="NCBI Taxonomy" id="35708"/>
    <lineage>
        <taxon>Eukaryota</taxon>
        <taxon>Viridiplantae</taxon>
        <taxon>Streptophyta</taxon>
        <taxon>Embryophyta</taxon>
        <taxon>Tracheophyta</taxon>
        <taxon>Spermatophyta</taxon>
        <taxon>Magnoliopsida</taxon>
        <taxon>Liliopsida</taxon>
        <taxon>Poales</taxon>
        <taxon>Poaceae</taxon>
        <taxon>PACMAD clade</taxon>
        <taxon>Arundinoideae</taxon>
        <taxon>Arundineae</taxon>
        <taxon>Arundo</taxon>
    </lineage>
</organism>
<keyword evidence="1" id="KW-0472">Membrane</keyword>